<sequence>MKHTCTLLTEAARSVLLLKVDGFLSAAATMKCNDSRRGKFKRKMNCISSGCNAGGYQWKMRLYPAYIRGGELWVPLDLVFLSEAGASNAITANLSCQLVDPCGNLLGPSEGTISVSATFQRPSDSSEPVWVKRTSEVEASGYLKSDSLTSGAGADVTLAVSGDSFVVHKSILAARSPVFMAEFFGEMEERSSPVVEVQDMDATVFQAMLQFIYTGRVPELDEKEEEATIFSQHLIAAADRYMIDRLKLMCERRLAFGINVNTVATTLALAEQHCCSHLKAKCIEFIAGGSPETLKAVLATDGYKHLGNCCPSVVTELLMASHARKN</sequence>
<feature type="domain" description="BTB" evidence="3">
    <location>
        <begin position="154"/>
        <end position="221"/>
    </location>
</feature>
<dbReference type="AlphaFoldDB" id="A0ABC8VYK9"/>
<evidence type="ECO:0000313" key="5">
    <source>
        <dbReference type="Proteomes" id="UP001497457"/>
    </source>
</evidence>
<proteinExistence type="inferred from homology"/>
<comment type="similarity">
    <text evidence="2">Belongs to the Tdpoz family.</text>
</comment>
<reference evidence="5" key="1">
    <citation type="submission" date="2024-06" db="EMBL/GenBank/DDBJ databases">
        <authorList>
            <person name="Ryan C."/>
        </authorList>
    </citation>
    <scope>NUCLEOTIDE SEQUENCE [LARGE SCALE GENOMIC DNA]</scope>
</reference>
<dbReference type="InterPro" id="IPR002083">
    <property type="entry name" value="MATH/TRAF_dom"/>
</dbReference>
<dbReference type="PANTHER" id="PTHR26379">
    <property type="entry name" value="BTB/POZ AND MATH DOMAIN-CONTAINING PROTEIN 1"/>
    <property type="match status" value="1"/>
</dbReference>
<accession>A0ABC8VYK9</accession>
<reference evidence="4 5" key="2">
    <citation type="submission" date="2024-10" db="EMBL/GenBank/DDBJ databases">
        <authorList>
            <person name="Ryan C."/>
        </authorList>
    </citation>
    <scope>NUCLEOTIDE SEQUENCE [LARGE SCALE GENOMIC DNA]</scope>
</reference>
<dbReference type="InterPro" id="IPR000210">
    <property type="entry name" value="BTB/POZ_dom"/>
</dbReference>
<dbReference type="Pfam" id="PF00651">
    <property type="entry name" value="BTB"/>
    <property type="match status" value="1"/>
</dbReference>
<dbReference type="PROSITE" id="PS50097">
    <property type="entry name" value="BTB"/>
    <property type="match status" value="1"/>
</dbReference>
<dbReference type="EMBL" id="OZ075121">
    <property type="protein sequence ID" value="CAL4899232.1"/>
    <property type="molecule type" value="Genomic_DNA"/>
</dbReference>
<evidence type="ECO:0000256" key="2">
    <source>
        <dbReference type="ARBA" id="ARBA00010846"/>
    </source>
</evidence>
<dbReference type="SUPFAM" id="SSF54695">
    <property type="entry name" value="POZ domain"/>
    <property type="match status" value="1"/>
</dbReference>
<organism evidence="4 5">
    <name type="scientific">Urochloa decumbens</name>
    <dbReference type="NCBI Taxonomy" id="240449"/>
    <lineage>
        <taxon>Eukaryota</taxon>
        <taxon>Viridiplantae</taxon>
        <taxon>Streptophyta</taxon>
        <taxon>Embryophyta</taxon>
        <taxon>Tracheophyta</taxon>
        <taxon>Spermatophyta</taxon>
        <taxon>Magnoliopsida</taxon>
        <taxon>Liliopsida</taxon>
        <taxon>Poales</taxon>
        <taxon>Poaceae</taxon>
        <taxon>PACMAD clade</taxon>
        <taxon>Panicoideae</taxon>
        <taxon>Panicodae</taxon>
        <taxon>Paniceae</taxon>
        <taxon>Melinidinae</taxon>
        <taxon>Urochloa</taxon>
    </lineage>
</organism>
<dbReference type="Gene3D" id="3.30.710.10">
    <property type="entry name" value="Potassium Channel Kv1.1, Chain A"/>
    <property type="match status" value="1"/>
</dbReference>
<dbReference type="Proteomes" id="UP001497457">
    <property type="component" value="Chromosome 11b"/>
</dbReference>
<dbReference type="PANTHER" id="PTHR26379:SF180">
    <property type="entry name" value="TRAF TRANSCRIPTION FACTOR"/>
    <property type="match status" value="1"/>
</dbReference>
<protein>
    <recommendedName>
        <fullName evidence="3">BTB domain-containing protein</fullName>
    </recommendedName>
</protein>
<dbReference type="SMART" id="SM00225">
    <property type="entry name" value="BTB"/>
    <property type="match status" value="1"/>
</dbReference>
<evidence type="ECO:0000259" key="3">
    <source>
        <dbReference type="PROSITE" id="PS50097"/>
    </source>
</evidence>
<gene>
    <name evidence="4" type="ORF">URODEC1_LOCUS8124</name>
</gene>
<dbReference type="InterPro" id="IPR045005">
    <property type="entry name" value="BPM1-6"/>
</dbReference>
<dbReference type="CDD" id="cd00121">
    <property type="entry name" value="MATH"/>
    <property type="match status" value="1"/>
</dbReference>
<dbReference type="Pfam" id="PF24570">
    <property type="entry name" value="BACK_BPM_SPOP"/>
    <property type="match status" value="1"/>
</dbReference>
<comment type="pathway">
    <text evidence="1">Protein modification; protein ubiquitination.</text>
</comment>
<evidence type="ECO:0000313" key="4">
    <source>
        <dbReference type="EMBL" id="CAL4899232.1"/>
    </source>
</evidence>
<dbReference type="Gene3D" id="1.25.40.420">
    <property type="match status" value="1"/>
</dbReference>
<evidence type="ECO:0000256" key="1">
    <source>
        <dbReference type="ARBA" id="ARBA00004906"/>
    </source>
</evidence>
<name>A0ABC8VYK9_9POAL</name>
<dbReference type="InterPro" id="IPR011333">
    <property type="entry name" value="SKP1/BTB/POZ_sf"/>
</dbReference>
<keyword evidence="5" id="KW-1185">Reference proteome</keyword>
<dbReference type="InterPro" id="IPR056423">
    <property type="entry name" value="BACK_BPM_SPOP"/>
</dbReference>